<gene>
    <name evidence="3" type="ORF">CAG99_17965</name>
</gene>
<dbReference type="SMART" id="SM00062">
    <property type="entry name" value="PBPb"/>
    <property type="match status" value="1"/>
</dbReference>
<dbReference type="OrthoDB" id="9768183at2"/>
<dbReference type="InterPro" id="IPR006311">
    <property type="entry name" value="TAT_signal"/>
</dbReference>
<evidence type="ECO:0000259" key="2">
    <source>
        <dbReference type="SMART" id="SM00062"/>
    </source>
</evidence>
<dbReference type="InterPro" id="IPR014337">
    <property type="entry name" value="Ectoine_EhuB"/>
</dbReference>
<accession>A0A1W7D0H6</accession>
<keyword evidence="4" id="KW-1185">Reference proteome</keyword>
<evidence type="ECO:0000256" key="1">
    <source>
        <dbReference type="ARBA" id="ARBA00022729"/>
    </source>
</evidence>
<dbReference type="KEGG" id="smao:CAG99_17965"/>
<proteinExistence type="predicted"/>
<dbReference type="PANTHER" id="PTHR35936:SF17">
    <property type="entry name" value="ARGININE-BINDING EXTRACELLULAR PROTEIN ARTP"/>
    <property type="match status" value="1"/>
</dbReference>
<feature type="domain" description="Solute-binding protein family 3/N-terminal" evidence="2">
    <location>
        <begin position="61"/>
        <end position="289"/>
    </location>
</feature>
<dbReference type="CDD" id="cd01002">
    <property type="entry name" value="PBP2_Ehub_like"/>
    <property type="match status" value="1"/>
</dbReference>
<protein>
    <submittedName>
        <fullName evidence="3">Ectoine/hydroxyectoine ABC transporter substrate-binding protein EhuB</fullName>
    </submittedName>
</protein>
<name>A0A1W7D0H6_9ACTN</name>
<dbReference type="EMBL" id="CP021121">
    <property type="protein sequence ID" value="ARQ70477.1"/>
    <property type="molecule type" value="Genomic_DNA"/>
</dbReference>
<dbReference type="Proteomes" id="UP000194218">
    <property type="component" value="Chromosome"/>
</dbReference>
<sequence>MAPPERKKPTYSRRAAGVSRRSLLAGAAALGALGAAGCSRIPSEGTVEGGDLLERLRDRGSVKVGIANEPPFGWINDEGEPTGQAPAIARVIFERLGVDTITPVNVDFSALIPGLKAQQFDVVSAGMFINPTRCAQVLFADPDYIMLDAMIVPAGNPEGITDYQSIVDKGLRLATGQAYAEIEYARDAGVTDLLILPDQVAGLDAVAQGRVHAFAGTNVTVKGAVEGNDRVDATEPFQPMLGGEPALGAGGFAFRLSEKNLRDAFNEELHKLKDSGELLDIVAPFGFTEQEMTDLTLEELCP</sequence>
<dbReference type="GO" id="GO:0051470">
    <property type="term" value="P:ectoine transmembrane transport"/>
    <property type="evidence" value="ECO:0007669"/>
    <property type="project" value="InterPro"/>
</dbReference>
<dbReference type="Gene3D" id="3.40.190.10">
    <property type="entry name" value="Periplasmic binding protein-like II"/>
    <property type="match status" value="2"/>
</dbReference>
<dbReference type="Pfam" id="PF00497">
    <property type="entry name" value="SBP_bac_3"/>
    <property type="match status" value="1"/>
</dbReference>
<keyword evidence="1" id="KW-0732">Signal</keyword>
<reference evidence="3 4" key="1">
    <citation type="submission" date="2017-05" db="EMBL/GenBank/DDBJ databases">
        <title>Complete genome sequence of Streptomyces sp. SCSIO 03032 revealed the diverse biosynthetic pathways for its bioactive secondary metabolites.</title>
        <authorList>
            <person name="Ma L."/>
            <person name="Zhu Y."/>
            <person name="Zhang W."/>
            <person name="Zhang G."/>
            <person name="Tian X."/>
            <person name="Zhang S."/>
            <person name="Zhang C."/>
        </authorList>
    </citation>
    <scope>NUCLEOTIDE SEQUENCE [LARGE SCALE GENOMIC DNA]</scope>
    <source>
        <strain evidence="3 4">SCSIO 03032</strain>
    </source>
</reference>
<dbReference type="PANTHER" id="PTHR35936">
    <property type="entry name" value="MEMBRANE-BOUND LYTIC MUREIN TRANSGLYCOSYLASE F"/>
    <property type="match status" value="1"/>
</dbReference>
<dbReference type="GO" id="GO:0033294">
    <property type="term" value="F:ectoine binding"/>
    <property type="evidence" value="ECO:0007669"/>
    <property type="project" value="InterPro"/>
</dbReference>
<evidence type="ECO:0000313" key="4">
    <source>
        <dbReference type="Proteomes" id="UP000194218"/>
    </source>
</evidence>
<dbReference type="PROSITE" id="PS51318">
    <property type="entry name" value="TAT"/>
    <property type="match status" value="1"/>
</dbReference>
<evidence type="ECO:0000313" key="3">
    <source>
        <dbReference type="EMBL" id="ARQ70477.1"/>
    </source>
</evidence>
<dbReference type="InterPro" id="IPR001638">
    <property type="entry name" value="Solute-binding_3/MltF_N"/>
</dbReference>
<organism evidence="3 4">
    <name type="scientific">Streptomyces marincola</name>
    <dbReference type="NCBI Taxonomy" id="2878388"/>
    <lineage>
        <taxon>Bacteria</taxon>
        <taxon>Bacillati</taxon>
        <taxon>Actinomycetota</taxon>
        <taxon>Actinomycetes</taxon>
        <taxon>Kitasatosporales</taxon>
        <taxon>Streptomycetaceae</taxon>
        <taxon>Streptomyces</taxon>
    </lineage>
</organism>
<dbReference type="SUPFAM" id="SSF53850">
    <property type="entry name" value="Periplasmic binding protein-like II"/>
    <property type="match status" value="1"/>
</dbReference>
<dbReference type="NCBIfam" id="TIGR02995">
    <property type="entry name" value="ectoine_ehuB"/>
    <property type="match status" value="1"/>
</dbReference>
<dbReference type="AlphaFoldDB" id="A0A1W7D0H6"/>
<dbReference type="RefSeq" id="WP_086160329.1">
    <property type="nucleotide sequence ID" value="NZ_CP021121.1"/>
</dbReference>